<keyword evidence="1" id="KW-0472">Membrane</keyword>
<keyword evidence="3" id="KW-1185">Reference proteome</keyword>
<keyword evidence="1" id="KW-0812">Transmembrane</keyword>
<evidence type="ECO:0000313" key="2">
    <source>
        <dbReference type="EMBL" id="MBB5082975.1"/>
    </source>
</evidence>
<name>A0A7W8EJB7_9ACTN</name>
<evidence type="ECO:0000256" key="1">
    <source>
        <dbReference type="SAM" id="Phobius"/>
    </source>
</evidence>
<comment type="caution">
    <text evidence="2">The sequence shown here is derived from an EMBL/GenBank/DDBJ whole genome shotgun (WGS) entry which is preliminary data.</text>
</comment>
<dbReference type="Proteomes" id="UP000568380">
    <property type="component" value="Unassembled WGS sequence"/>
</dbReference>
<dbReference type="RefSeq" id="WP_184971643.1">
    <property type="nucleotide sequence ID" value="NZ_JACHIN010000015.1"/>
</dbReference>
<sequence>MTLTERDLRELLESDSLDGRHRGVSVADVDRRVRRIRTRRLQAVTAVAAVVVAVAALSSGRATPAREEVWEGVMAQQAPSGYTLKHPVVVREFAEGGKPQTITFKSGEPNPMALLVSCRPDTYLLVWLNGLRVANEPCGQTAAGAPMWMRSDLRSKVGRNTVTALLVPKSAVPGGRLSAAEADEMAAWASSFEVTWTLQVMEREPAGACSQRLVIVDPGSGREVLSWKCPEPVLGPDRTGP</sequence>
<organism evidence="2 3">
    <name type="scientific">Nonomuraea endophytica</name>
    <dbReference type="NCBI Taxonomy" id="714136"/>
    <lineage>
        <taxon>Bacteria</taxon>
        <taxon>Bacillati</taxon>
        <taxon>Actinomycetota</taxon>
        <taxon>Actinomycetes</taxon>
        <taxon>Streptosporangiales</taxon>
        <taxon>Streptosporangiaceae</taxon>
        <taxon>Nonomuraea</taxon>
    </lineage>
</organism>
<protein>
    <submittedName>
        <fullName evidence="2">Uncharacterized protein</fullName>
    </submittedName>
</protein>
<accession>A0A7W8EJB7</accession>
<gene>
    <name evidence="2" type="ORF">HNR40_008478</name>
</gene>
<dbReference type="EMBL" id="JACHIN010000015">
    <property type="protein sequence ID" value="MBB5082975.1"/>
    <property type="molecule type" value="Genomic_DNA"/>
</dbReference>
<dbReference type="AlphaFoldDB" id="A0A7W8EJB7"/>
<feature type="transmembrane region" description="Helical" evidence="1">
    <location>
        <begin position="41"/>
        <end position="58"/>
    </location>
</feature>
<proteinExistence type="predicted"/>
<keyword evidence="1" id="KW-1133">Transmembrane helix</keyword>
<reference evidence="2 3" key="1">
    <citation type="submission" date="2020-08" db="EMBL/GenBank/DDBJ databases">
        <title>Genomic Encyclopedia of Type Strains, Phase IV (KMG-IV): sequencing the most valuable type-strain genomes for metagenomic binning, comparative biology and taxonomic classification.</title>
        <authorList>
            <person name="Goeker M."/>
        </authorList>
    </citation>
    <scope>NUCLEOTIDE SEQUENCE [LARGE SCALE GENOMIC DNA]</scope>
    <source>
        <strain evidence="2 3">DSM 45385</strain>
    </source>
</reference>
<evidence type="ECO:0000313" key="3">
    <source>
        <dbReference type="Proteomes" id="UP000568380"/>
    </source>
</evidence>